<evidence type="ECO:0000313" key="1">
    <source>
        <dbReference type="EMBL" id="CAW30993.1"/>
    </source>
</evidence>
<name>D1GJE4_9CARY</name>
<proteinExistence type="evidence at transcript level"/>
<protein>
    <submittedName>
        <fullName evidence="1">Uncharacterized protein ORF</fullName>
    </submittedName>
</protein>
<sequence>MSGREDFDAMTPEEIAAWAARDWAEGLEANADKPKPRISRVKRDDYPHWKVVAYEFHTSPGERVLVDRGDGEQLEGRLGGVRPASGQDVLIVDLAGETWACVRADGEQWAPKPNGRVRVEQLAVPVLARRDEGSGRPARWTLQTNMEGQP</sequence>
<dbReference type="AlphaFoldDB" id="D1GJE4"/>
<organism evidence="1">
    <name type="scientific">Celosia cristata</name>
    <dbReference type="NCBI Taxonomy" id="124768"/>
    <lineage>
        <taxon>Eukaryota</taxon>
        <taxon>Viridiplantae</taxon>
        <taxon>Streptophyta</taxon>
        <taxon>Embryophyta</taxon>
        <taxon>Tracheophyta</taxon>
        <taxon>Spermatophyta</taxon>
        <taxon>Magnoliopsida</taxon>
        <taxon>eudicotyledons</taxon>
        <taxon>Gunneridae</taxon>
        <taxon>Pentapetalae</taxon>
        <taxon>Caryophyllales</taxon>
        <taxon>Amaranthaceae</taxon>
        <taxon>Celosia</taxon>
    </lineage>
</organism>
<reference evidence="1" key="1">
    <citation type="submission" date="2008-12" db="EMBL/GenBank/DDBJ databases">
        <title>Uncharacterized complete mRNA sequence isolated from Celosia cristata leaves.</title>
        <authorList>
            <person name="Gholizadeh A."/>
        </authorList>
    </citation>
    <scope>NUCLEOTIDE SEQUENCE</scope>
    <source>
        <tissue evidence="1">Leaf</tissue>
    </source>
</reference>
<gene>
    <name evidence="1" type="primary">ORF</name>
</gene>
<dbReference type="EMBL" id="FM955595">
    <property type="protein sequence ID" value="CAW30993.1"/>
    <property type="molecule type" value="mRNA"/>
</dbReference>
<accession>D1GJE4</accession>